<dbReference type="EMBL" id="LT629750">
    <property type="protein sequence ID" value="SDT38466.1"/>
    <property type="molecule type" value="Genomic_DNA"/>
</dbReference>
<evidence type="ECO:0000313" key="2">
    <source>
        <dbReference type="Proteomes" id="UP000243904"/>
    </source>
</evidence>
<organism evidence="1 2">
    <name type="scientific">Bradyrhizobium canariense</name>
    <dbReference type="NCBI Taxonomy" id="255045"/>
    <lineage>
        <taxon>Bacteria</taxon>
        <taxon>Pseudomonadati</taxon>
        <taxon>Pseudomonadota</taxon>
        <taxon>Alphaproteobacteria</taxon>
        <taxon>Hyphomicrobiales</taxon>
        <taxon>Nitrobacteraceae</taxon>
        <taxon>Bradyrhizobium</taxon>
    </lineage>
</organism>
<accession>A0A1H1ZYZ4</accession>
<sequence>MTQPDTWYVAFGPSKMAGDGAKGAARSTRTFKSEVDAKLFAMQILAKGWTASAGTLNPHQPKRIVGASEIERWADPGLGA</sequence>
<evidence type="ECO:0000313" key="1">
    <source>
        <dbReference type="EMBL" id="SDT38466.1"/>
    </source>
</evidence>
<dbReference type="AlphaFoldDB" id="A0A1H1ZYZ4"/>
<gene>
    <name evidence="1" type="ORF">SAMN05444158_5744</name>
</gene>
<keyword evidence="2" id="KW-1185">Reference proteome</keyword>
<name>A0A1H1ZYZ4_9BRAD</name>
<dbReference type="Proteomes" id="UP000243904">
    <property type="component" value="Chromosome I"/>
</dbReference>
<reference evidence="2" key="1">
    <citation type="submission" date="2016-10" db="EMBL/GenBank/DDBJ databases">
        <authorList>
            <person name="Varghese N."/>
            <person name="Submissions S."/>
        </authorList>
    </citation>
    <scope>NUCLEOTIDE SEQUENCE [LARGE SCALE GENOMIC DNA]</scope>
    <source>
        <strain evidence="2">GAS369</strain>
    </source>
</reference>
<proteinExistence type="predicted"/>
<protein>
    <submittedName>
        <fullName evidence="1">Uncharacterized protein</fullName>
    </submittedName>
</protein>